<gene>
    <name evidence="6" type="ORF">E3N88_22239</name>
</gene>
<dbReference type="GO" id="GO:0008270">
    <property type="term" value="F:zinc ion binding"/>
    <property type="evidence" value="ECO:0007669"/>
    <property type="project" value="UniProtKB-KW"/>
</dbReference>
<evidence type="ECO:0000313" key="6">
    <source>
        <dbReference type="EMBL" id="KAD4584638.1"/>
    </source>
</evidence>
<evidence type="ECO:0000259" key="5">
    <source>
        <dbReference type="SMART" id="SM00249"/>
    </source>
</evidence>
<dbReference type="AlphaFoldDB" id="A0A5N6NCH1"/>
<keyword evidence="1" id="KW-0479">Metal-binding</keyword>
<reference evidence="6 7" key="1">
    <citation type="submission" date="2019-05" db="EMBL/GenBank/DDBJ databases">
        <title>Mikania micrantha, genome provides insights into the molecular mechanism of rapid growth.</title>
        <authorList>
            <person name="Liu B."/>
        </authorList>
    </citation>
    <scope>NUCLEOTIDE SEQUENCE [LARGE SCALE GENOMIC DNA]</scope>
    <source>
        <strain evidence="6">NLD-2019</strain>
        <tissue evidence="6">Leaf</tissue>
    </source>
</reference>
<dbReference type="CDD" id="cd11660">
    <property type="entry name" value="SANT_TRF"/>
    <property type="match status" value="1"/>
</dbReference>
<dbReference type="Proteomes" id="UP000326396">
    <property type="component" value="Linkage Group LG2"/>
</dbReference>
<evidence type="ECO:0000256" key="2">
    <source>
        <dbReference type="ARBA" id="ARBA00022771"/>
    </source>
</evidence>
<dbReference type="SMART" id="SM00249">
    <property type="entry name" value="PHD"/>
    <property type="match status" value="1"/>
</dbReference>
<dbReference type="EMBL" id="SZYD01000012">
    <property type="protein sequence ID" value="KAD4584638.1"/>
    <property type="molecule type" value="Genomic_DNA"/>
</dbReference>
<sequence>MVTKPSSDATAMAWNWVIQSIARFKQVDCSTLAGLVEKAPAISVDMGKDAKEMVSLRILESLFLQGNEDMVHSDSAKNSFDPSEHCVDVLQNILKETSESITKLERRKWNIRPFMLQKRASLPKTPMQKFKEVLLEDNHLILESLKKMSNLGSEKVSENTIPEVDVYLNAQTEHKNRKLLESPLHKTDHVEDSYKLITGGIRIKENEMVTESSVKDLEKNTLVDHVEHITSENHEQSCDHANIEHGQQQFTSEDDDGGGDERTDIAAKKEAFLSSQRTLSQDFMATIDYTEIYLCMKCSKGGQLLVCSSDACPFRVHESCLGSAATFDENETFFCPFCSYSHAISKYLEVKKKATLARQDLQVFLSSGVKHRPTTYVKKGTHLNETISTQIGATGQKFKSNGNEHVMSSGKDYAPADSLYQSTCQAGMAKQPSKEKESPGSSTHGDSKRTRKQEPHYSPAITLARRKNLFWDKSEEEILKPKSAVNSSSSKAVATDPSHASAFSRVLQGQESSTSRVLFGEYNESDSCGRPIQLPSSLTIDANDKIDPTSISQHYSTMDKVSFGRPTESFFMNLLSGPDSVARVQRFCCANNKRIPWKKILDFGRDVFDKSRTDIDLKDKWRNICKENPALKKQKL</sequence>
<keyword evidence="2" id="KW-0863">Zinc-finger</keyword>
<accession>A0A5N6NCH1</accession>
<feature type="region of interest" description="Disordered" evidence="4">
    <location>
        <begin position="425"/>
        <end position="461"/>
    </location>
</feature>
<evidence type="ECO:0000256" key="1">
    <source>
        <dbReference type="ARBA" id="ARBA00022723"/>
    </source>
</evidence>
<feature type="domain" description="Zinc finger PHD-type" evidence="5">
    <location>
        <begin position="294"/>
        <end position="339"/>
    </location>
</feature>
<evidence type="ECO:0000256" key="4">
    <source>
        <dbReference type="SAM" id="MobiDB-lite"/>
    </source>
</evidence>
<organism evidence="6 7">
    <name type="scientific">Mikania micrantha</name>
    <name type="common">bitter vine</name>
    <dbReference type="NCBI Taxonomy" id="192012"/>
    <lineage>
        <taxon>Eukaryota</taxon>
        <taxon>Viridiplantae</taxon>
        <taxon>Streptophyta</taxon>
        <taxon>Embryophyta</taxon>
        <taxon>Tracheophyta</taxon>
        <taxon>Spermatophyta</taxon>
        <taxon>Magnoliopsida</taxon>
        <taxon>eudicotyledons</taxon>
        <taxon>Gunneridae</taxon>
        <taxon>Pentapetalae</taxon>
        <taxon>asterids</taxon>
        <taxon>campanulids</taxon>
        <taxon>Asterales</taxon>
        <taxon>Asteraceae</taxon>
        <taxon>Asteroideae</taxon>
        <taxon>Heliantheae alliance</taxon>
        <taxon>Eupatorieae</taxon>
        <taxon>Mikania</taxon>
    </lineage>
</organism>
<dbReference type="InterPro" id="IPR011011">
    <property type="entry name" value="Znf_FYVE_PHD"/>
</dbReference>
<dbReference type="PANTHER" id="PTHR47863:SF4">
    <property type="entry name" value="RING_FYVE_PHD ZINC FINGER SUPERFAMILY PROTEIN"/>
    <property type="match status" value="1"/>
</dbReference>
<comment type="caution">
    <text evidence="6">The sequence shown here is derived from an EMBL/GenBank/DDBJ whole genome shotgun (WGS) entry which is preliminary data.</text>
</comment>
<name>A0A5N6NCH1_9ASTR</name>
<dbReference type="OrthoDB" id="608866at2759"/>
<dbReference type="Gene3D" id="1.10.246.220">
    <property type="match status" value="1"/>
</dbReference>
<dbReference type="InterPro" id="IPR019786">
    <property type="entry name" value="Zinc_finger_PHD-type_CS"/>
</dbReference>
<dbReference type="Gene3D" id="3.30.40.10">
    <property type="entry name" value="Zinc/RING finger domain, C3HC4 (zinc finger)"/>
    <property type="match status" value="1"/>
</dbReference>
<dbReference type="PANTHER" id="PTHR47863">
    <property type="entry name" value="RING/FYVE/PHD ZINC FINGER SUPERFAMILY PROTEIN"/>
    <property type="match status" value="1"/>
</dbReference>
<evidence type="ECO:0000313" key="7">
    <source>
        <dbReference type="Proteomes" id="UP000326396"/>
    </source>
</evidence>
<dbReference type="PROSITE" id="PS01359">
    <property type="entry name" value="ZF_PHD_1"/>
    <property type="match status" value="1"/>
</dbReference>
<evidence type="ECO:0000256" key="3">
    <source>
        <dbReference type="ARBA" id="ARBA00022833"/>
    </source>
</evidence>
<dbReference type="InterPro" id="IPR013083">
    <property type="entry name" value="Znf_RING/FYVE/PHD"/>
</dbReference>
<keyword evidence="3" id="KW-0862">Zinc</keyword>
<feature type="compositionally biased region" description="Basic and acidic residues" evidence="4">
    <location>
        <begin position="445"/>
        <end position="455"/>
    </location>
</feature>
<dbReference type="SUPFAM" id="SSF57903">
    <property type="entry name" value="FYVE/PHD zinc finger"/>
    <property type="match status" value="1"/>
</dbReference>
<dbReference type="InterPro" id="IPR001965">
    <property type="entry name" value="Znf_PHD"/>
</dbReference>
<protein>
    <recommendedName>
        <fullName evidence="5">Zinc finger PHD-type domain-containing protein</fullName>
    </recommendedName>
</protein>
<keyword evidence="7" id="KW-1185">Reference proteome</keyword>
<proteinExistence type="predicted"/>